<dbReference type="Gene3D" id="3.40.50.1010">
    <property type="entry name" value="5'-nuclease"/>
    <property type="match status" value="1"/>
</dbReference>
<reference evidence="1 2" key="1">
    <citation type="journal article" date="2016" name="Stand. Genomic Sci.">
        <title>Complete genome sequence and genomic characterization of Microcystis panniformis FACHB 1757 by third-generation sequencing.</title>
        <authorList>
            <person name="Zhang J.Y."/>
            <person name="Guan R."/>
            <person name="Zhang H.J."/>
            <person name="Li H."/>
            <person name="Xiao P."/>
            <person name="Yu G.L."/>
            <person name="Du L."/>
            <person name="Cao D.M."/>
            <person name="Zhu B.C."/>
            <person name="Li R.H."/>
            <person name="Lu Z.H."/>
        </authorList>
    </citation>
    <scope>NUCLEOTIDE SEQUENCE [LARGE SCALE GENOMIC DNA]</scope>
    <source>
        <strain evidence="1 2">FACHB-1757</strain>
    </source>
</reference>
<dbReference type="Proteomes" id="UP000068167">
    <property type="component" value="Chromosome"/>
</dbReference>
<dbReference type="GO" id="GO:0004521">
    <property type="term" value="F:RNA endonuclease activity"/>
    <property type="evidence" value="ECO:0007669"/>
    <property type="project" value="InterPro"/>
</dbReference>
<dbReference type="KEGG" id="mpk:VL20_3531"/>
<dbReference type="PANTHER" id="PTHR42188:SF1">
    <property type="entry name" value="23S RRNA-SPECIFIC ENDONUCLEASE VAPC20"/>
    <property type="match status" value="1"/>
</dbReference>
<evidence type="ECO:0000313" key="2">
    <source>
        <dbReference type="Proteomes" id="UP000068167"/>
    </source>
</evidence>
<sequence length="141" mass="16615">MKQIFADTFYWIALLNPKDNWHQIALNYAHNCINDQLITTDGIIDEILNYASSRGTIMRQKALLMCTQMLREKTIKVISYTPELRQLGFELYKQRSDKGYSITDCISMVIMQQMDIFEVLTHDKHFTQEGFIILFQKIELL</sequence>
<name>A0A0K1S310_9CHRO</name>
<proteinExistence type="predicted"/>
<dbReference type="AlphaFoldDB" id="A0A0K1S310"/>
<dbReference type="PATRIC" id="fig|1638788.3.peg.3571"/>
<dbReference type="EMBL" id="CP011339">
    <property type="protein sequence ID" value="AKV68534.1"/>
    <property type="molecule type" value="Genomic_DNA"/>
</dbReference>
<keyword evidence="2" id="KW-1185">Reference proteome</keyword>
<protein>
    <recommendedName>
        <fullName evidence="3">Nucleic acid-binding protein</fullName>
    </recommendedName>
</protein>
<evidence type="ECO:0000313" key="1">
    <source>
        <dbReference type="EMBL" id="AKV68534.1"/>
    </source>
</evidence>
<dbReference type="InterPro" id="IPR039018">
    <property type="entry name" value="VapC20-like"/>
</dbReference>
<dbReference type="RefSeq" id="WP_052276908.1">
    <property type="nucleotide sequence ID" value="NZ_CP011339.1"/>
</dbReference>
<dbReference type="GO" id="GO:0016075">
    <property type="term" value="P:rRNA catabolic process"/>
    <property type="evidence" value="ECO:0007669"/>
    <property type="project" value="TreeGrafter"/>
</dbReference>
<organism evidence="1 2">
    <name type="scientific">Microcystis panniformis FACHB-1757</name>
    <dbReference type="NCBI Taxonomy" id="1638788"/>
    <lineage>
        <taxon>Bacteria</taxon>
        <taxon>Bacillati</taxon>
        <taxon>Cyanobacteriota</taxon>
        <taxon>Cyanophyceae</taxon>
        <taxon>Oscillatoriophycideae</taxon>
        <taxon>Chroococcales</taxon>
        <taxon>Microcystaceae</taxon>
        <taxon>Microcystis</taxon>
    </lineage>
</organism>
<dbReference type="PANTHER" id="PTHR42188">
    <property type="entry name" value="23S RRNA-SPECIFIC ENDONUCLEASE VAPC20"/>
    <property type="match status" value="1"/>
</dbReference>
<gene>
    <name evidence="1" type="ORF">VL20_3531</name>
</gene>
<dbReference type="SUPFAM" id="SSF88723">
    <property type="entry name" value="PIN domain-like"/>
    <property type="match status" value="1"/>
</dbReference>
<evidence type="ECO:0008006" key="3">
    <source>
        <dbReference type="Google" id="ProtNLM"/>
    </source>
</evidence>
<dbReference type="InterPro" id="IPR029060">
    <property type="entry name" value="PIN-like_dom_sf"/>
</dbReference>
<accession>A0A0K1S310</accession>